<comment type="similarity">
    <text evidence="1">Belongs to the sulfatase family.</text>
</comment>
<evidence type="ECO:0000313" key="5">
    <source>
        <dbReference type="EMBL" id="TDD16503.1"/>
    </source>
</evidence>
<evidence type="ECO:0000256" key="2">
    <source>
        <dbReference type="ARBA" id="ARBA00022801"/>
    </source>
</evidence>
<reference evidence="5 6" key="1">
    <citation type="submission" date="2019-03" db="EMBL/GenBank/DDBJ databases">
        <title>Draft genome sequences of novel Actinobacteria.</title>
        <authorList>
            <person name="Sahin N."/>
            <person name="Ay H."/>
            <person name="Saygin H."/>
        </authorList>
    </citation>
    <scope>NUCLEOTIDE SEQUENCE [LARGE SCALE GENOMIC DNA]</scope>
    <source>
        <strain evidence="5 6">KC712</strain>
    </source>
</reference>
<dbReference type="Proteomes" id="UP000294543">
    <property type="component" value="Unassembled WGS sequence"/>
</dbReference>
<proteinExistence type="inferred from homology"/>
<comment type="caution">
    <text evidence="5">The sequence shown here is derived from an EMBL/GenBank/DDBJ whole genome shotgun (WGS) entry which is preliminary data.</text>
</comment>
<evidence type="ECO:0000313" key="6">
    <source>
        <dbReference type="Proteomes" id="UP000294543"/>
    </source>
</evidence>
<organism evidence="5 6">
    <name type="scientific">Nonomuraea diastatica</name>
    <dbReference type="NCBI Taxonomy" id="1848329"/>
    <lineage>
        <taxon>Bacteria</taxon>
        <taxon>Bacillati</taxon>
        <taxon>Actinomycetota</taxon>
        <taxon>Actinomycetes</taxon>
        <taxon>Streptosporangiales</taxon>
        <taxon>Streptosporangiaceae</taxon>
        <taxon>Nonomuraea</taxon>
    </lineage>
</organism>
<protein>
    <recommendedName>
        <fullName evidence="4">Sulfatase N-terminal domain-containing protein</fullName>
    </recommendedName>
</protein>
<dbReference type="InterPro" id="IPR017850">
    <property type="entry name" value="Alkaline_phosphatase_core_sf"/>
</dbReference>
<gene>
    <name evidence="5" type="ORF">E1294_31040</name>
</gene>
<accession>A0A4R4WJC6</accession>
<dbReference type="EMBL" id="SMKP01000104">
    <property type="protein sequence ID" value="TDD16503.1"/>
    <property type="molecule type" value="Genomic_DNA"/>
</dbReference>
<evidence type="ECO:0000256" key="1">
    <source>
        <dbReference type="ARBA" id="ARBA00008779"/>
    </source>
</evidence>
<dbReference type="OrthoDB" id="9777306at2"/>
<keyword evidence="2" id="KW-0378">Hydrolase</keyword>
<keyword evidence="6" id="KW-1185">Reference proteome</keyword>
<feature type="domain" description="Sulfatase N-terminal" evidence="4">
    <location>
        <begin position="6"/>
        <end position="143"/>
    </location>
</feature>
<dbReference type="SUPFAM" id="SSF53649">
    <property type="entry name" value="Alkaline phosphatase-like"/>
    <property type="match status" value="1"/>
</dbReference>
<name>A0A4R4WJC6_9ACTN</name>
<dbReference type="Gene3D" id="3.40.720.10">
    <property type="entry name" value="Alkaline Phosphatase, subunit A"/>
    <property type="match status" value="1"/>
</dbReference>
<dbReference type="Pfam" id="PF00884">
    <property type="entry name" value="Sulfatase"/>
    <property type="match status" value="1"/>
</dbReference>
<dbReference type="PANTHER" id="PTHR42693">
    <property type="entry name" value="ARYLSULFATASE FAMILY MEMBER"/>
    <property type="match status" value="1"/>
</dbReference>
<dbReference type="AlphaFoldDB" id="A0A4R4WJC6"/>
<dbReference type="PANTHER" id="PTHR42693:SF53">
    <property type="entry name" value="ENDO-4-O-SULFATASE"/>
    <property type="match status" value="1"/>
</dbReference>
<evidence type="ECO:0000256" key="3">
    <source>
        <dbReference type="SAM" id="MobiDB-lite"/>
    </source>
</evidence>
<dbReference type="InterPro" id="IPR050738">
    <property type="entry name" value="Sulfatase"/>
</dbReference>
<evidence type="ECO:0000259" key="4">
    <source>
        <dbReference type="Pfam" id="PF00884"/>
    </source>
</evidence>
<sequence length="307" mass="34153">MRNRRERSRPFLLTVGMWEVHRPWPAEDYTHADPAAVEVPPYLPDNAHTREDLAAFYGAIRQLDAAVGHVIDAIDRHCDPDRTAVVFTTDHGAALPRAKGTLYDPGVEVALIVRPPAAWEVPPGRRGQAVSHLDILPTLLEIAEGSAGPGHEGRSIVPELRGAAGPRDRTLFFEKSFHDRYDPIRAVRTSEYKYIRNFTDGPALVLAKDIEESPSRRGFGDGHLAPRPPVELYDLRNDPWEQQNIAAEHAMAETVASLDDRLLRWMRETGDPLLDGPIPVPPRASRLIDAQDDLPGRSDRSGTPHPM</sequence>
<feature type="region of interest" description="Disordered" evidence="3">
    <location>
        <begin position="273"/>
        <end position="307"/>
    </location>
</feature>
<dbReference type="GO" id="GO:0004065">
    <property type="term" value="F:arylsulfatase activity"/>
    <property type="evidence" value="ECO:0007669"/>
    <property type="project" value="TreeGrafter"/>
</dbReference>
<dbReference type="InterPro" id="IPR000917">
    <property type="entry name" value="Sulfatase_N"/>
</dbReference>
<feature type="compositionally biased region" description="Basic and acidic residues" evidence="3">
    <location>
        <begin position="294"/>
        <end position="307"/>
    </location>
</feature>